<dbReference type="Pfam" id="PF25994">
    <property type="entry name" value="HH_AprE"/>
    <property type="match status" value="1"/>
</dbReference>
<evidence type="ECO:0000256" key="2">
    <source>
        <dbReference type="SAM" id="SignalP"/>
    </source>
</evidence>
<feature type="coiled-coil region" evidence="1">
    <location>
        <begin position="238"/>
        <end position="265"/>
    </location>
</feature>
<dbReference type="Gene3D" id="3.30.1950.10">
    <property type="entry name" value="wza like domain"/>
    <property type="match status" value="1"/>
</dbReference>
<evidence type="ECO:0000313" key="4">
    <source>
        <dbReference type="EMBL" id="CUK27612.1"/>
    </source>
</evidence>
<dbReference type="AlphaFoldDB" id="A0A0P1JD15"/>
<feature type="domain" description="AprE-like long alpha-helical hairpin" evidence="3">
    <location>
        <begin position="164"/>
        <end position="343"/>
    </location>
</feature>
<dbReference type="InterPro" id="IPR058781">
    <property type="entry name" value="HH_AprE-like"/>
</dbReference>
<dbReference type="GO" id="GO:0015159">
    <property type="term" value="F:polysaccharide transmembrane transporter activity"/>
    <property type="evidence" value="ECO:0007669"/>
    <property type="project" value="InterPro"/>
</dbReference>
<keyword evidence="5" id="KW-1185">Reference proteome</keyword>
<gene>
    <name evidence="4" type="ORF">TA5114_03440</name>
</gene>
<sequence>MTIKRPRAIATLLLAWLCFGATLANSEEINTGDSLDIAVFEWDREAGAIRSWETINNEYTVAEDGILYFPFIDGGIVAVGLDTNELASSLSSRLLESLSLPDLPAVQIKQSSTEPVSVYGFVRNTGRFDIRPGQTIREIFVAAGGSPIALNANPGLELSELTQRLDVLQSRRTILSARLARLRAEGEGAATLDLPEDVDPEVAEKQKREEKVFSLNRERTERQTQLLEGRIGLLTGEIGSLQTQLKNLSLQLELAQEQLDNINQLADRGLAVNARQLDALSLVSNLETRQLTLQLAVTEARQNLSVAELDLVDAQSGASASRLVAAQDVENQLLLLEDQYATLSGRAKILAVSLEPASALQARVWRKGATEPIFVEFDAPVMSGDIIEFRSLGDQ</sequence>
<feature type="chain" id="PRO_5006066074" evidence="2">
    <location>
        <begin position="27"/>
        <end position="395"/>
    </location>
</feature>
<dbReference type="Proteomes" id="UP000051184">
    <property type="component" value="Unassembled WGS sequence"/>
</dbReference>
<dbReference type="InterPro" id="IPR049712">
    <property type="entry name" value="Poly_export"/>
</dbReference>
<feature type="signal peptide" evidence="2">
    <location>
        <begin position="1"/>
        <end position="26"/>
    </location>
</feature>
<evidence type="ECO:0000259" key="3">
    <source>
        <dbReference type="Pfam" id="PF25994"/>
    </source>
</evidence>
<name>A0A0P1JD15_9RHOB</name>
<proteinExistence type="predicted"/>
<dbReference type="PANTHER" id="PTHR33619:SF3">
    <property type="entry name" value="POLYSACCHARIDE EXPORT PROTEIN GFCE-RELATED"/>
    <property type="match status" value="1"/>
</dbReference>
<organism evidence="4 5">
    <name type="scientific">Cognatishimia activa</name>
    <dbReference type="NCBI Taxonomy" id="1715691"/>
    <lineage>
        <taxon>Bacteria</taxon>
        <taxon>Pseudomonadati</taxon>
        <taxon>Pseudomonadota</taxon>
        <taxon>Alphaproteobacteria</taxon>
        <taxon>Rhodobacterales</taxon>
        <taxon>Paracoccaceae</taxon>
        <taxon>Cognatishimia</taxon>
    </lineage>
</organism>
<protein>
    <submittedName>
        <fullName evidence="4">Type I secretion membrane fusion protein, HlyD family</fullName>
    </submittedName>
</protein>
<keyword evidence="2" id="KW-0732">Signal</keyword>
<evidence type="ECO:0000313" key="5">
    <source>
        <dbReference type="Proteomes" id="UP000051184"/>
    </source>
</evidence>
<dbReference type="EMBL" id="CYUE01000025">
    <property type="protein sequence ID" value="CUK27612.1"/>
    <property type="molecule type" value="Genomic_DNA"/>
</dbReference>
<keyword evidence="1" id="KW-0175">Coiled coil</keyword>
<dbReference type="PANTHER" id="PTHR33619">
    <property type="entry name" value="POLYSACCHARIDE EXPORT PROTEIN GFCE-RELATED"/>
    <property type="match status" value="1"/>
</dbReference>
<dbReference type="OrthoDB" id="197007at2"/>
<evidence type="ECO:0000256" key="1">
    <source>
        <dbReference type="SAM" id="Coils"/>
    </source>
</evidence>
<accession>A0A0P1JD15</accession>
<reference evidence="5" key="1">
    <citation type="submission" date="2015-09" db="EMBL/GenBank/DDBJ databases">
        <authorList>
            <person name="Rodrigo-Torres Lidia"/>
            <person name="Arahal R.David."/>
        </authorList>
    </citation>
    <scope>NUCLEOTIDE SEQUENCE [LARGE SCALE GENOMIC DNA]</scope>
    <source>
        <strain evidence="5">CECT 5114</strain>
    </source>
</reference>
<dbReference type="RefSeq" id="WP_058316526.1">
    <property type="nucleotide sequence ID" value="NZ_CYUE01000025.1"/>
</dbReference>
<feature type="coiled-coil region" evidence="1">
    <location>
        <begin position="158"/>
        <end position="185"/>
    </location>
</feature>